<dbReference type="AlphaFoldDB" id="A0A5B7GUY6"/>
<evidence type="ECO:0000256" key="1">
    <source>
        <dbReference type="SAM" id="MobiDB-lite"/>
    </source>
</evidence>
<proteinExistence type="predicted"/>
<accession>A0A5B7GUY6</accession>
<feature type="compositionally biased region" description="Low complexity" evidence="1">
    <location>
        <begin position="34"/>
        <end position="50"/>
    </location>
</feature>
<name>A0A5B7GUY6_PORTR</name>
<reference evidence="2 3" key="1">
    <citation type="submission" date="2019-05" db="EMBL/GenBank/DDBJ databases">
        <title>Another draft genome of Portunus trituberculatus and its Hox gene families provides insights of decapod evolution.</title>
        <authorList>
            <person name="Jeong J.-H."/>
            <person name="Song I."/>
            <person name="Kim S."/>
            <person name="Choi T."/>
            <person name="Kim D."/>
            <person name="Ryu S."/>
            <person name="Kim W."/>
        </authorList>
    </citation>
    <scope>NUCLEOTIDE SEQUENCE [LARGE SCALE GENOMIC DNA]</scope>
    <source>
        <tissue evidence="2">Muscle</tissue>
    </source>
</reference>
<dbReference type="EMBL" id="VSRR010017861">
    <property type="protein sequence ID" value="MPC60758.1"/>
    <property type="molecule type" value="Genomic_DNA"/>
</dbReference>
<comment type="caution">
    <text evidence="2">The sequence shown here is derived from an EMBL/GenBank/DDBJ whole genome shotgun (WGS) entry which is preliminary data.</text>
</comment>
<evidence type="ECO:0000313" key="3">
    <source>
        <dbReference type="Proteomes" id="UP000324222"/>
    </source>
</evidence>
<evidence type="ECO:0000313" key="2">
    <source>
        <dbReference type="EMBL" id="MPC60758.1"/>
    </source>
</evidence>
<dbReference type="Proteomes" id="UP000324222">
    <property type="component" value="Unassembled WGS sequence"/>
</dbReference>
<feature type="region of interest" description="Disordered" evidence="1">
    <location>
        <begin position="17"/>
        <end position="64"/>
    </location>
</feature>
<keyword evidence="3" id="KW-1185">Reference proteome</keyword>
<sequence length="64" mass="6807">MVSHEDAAPVSAWRATLQQHSAVTPYVRSRRSPVSRATSGGRGRSAARSGQGRGTPMTPPKNAY</sequence>
<gene>
    <name evidence="2" type="ORF">E2C01_054813</name>
</gene>
<protein>
    <submittedName>
        <fullName evidence="2">Uncharacterized protein</fullName>
    </submittedName>
</protein>
<organism evidence="2 3">
    <name type="scientific">Portunus trituberculatus</name>
    <name type="common">Swimming crab</name>
    <name type="synonym">Neptunus trituberculatus</name>
    <dbReference type="NCBI Taxonomy" id="210409"/>
    <lineage>
        <taxon>Eukaryota</taxon>
        <taxon>Metazoa</taxon>
        <taxon>Ecdysozoa</taxon>
        <taxon>Arthropoda</taxon>
        <taxon>Crustacea</taxon>
        <taxon>Multicrustacea</taxon>
        <taxon>Malacostraca</taxon>
        <taxon>Eumalacostraca</taxon>
        <taxon>Eucarida</taxon>
        <taxon>Decapoda</taxon>
        <taxon>Pleocyemata</taxon>
        <taxon>Brachyura</taxon>
        <taxon>Eubrachyura</taxon>
        <taxon>Portunoidea</taxon>
        <taxon>Portunidae</taxon>
        <taxon>Portuninae</taxon>
        <taxon>Portunus</taxon>
    </lineage>
</organism>